<evidence type="ECO:0000313" key="2">
    <source>
        <dbReference type="EMBL" id="EFC05459.1"/>
    </source>
</evidence>
<dbReference type="Pfam" id="PF13527">
    <property type="entry name" value="Acetyltransf_9"/>
    <property type="match status" value="1"/>
</dbReference>
<dbReference type="SUPFAM" id="SSF55729">
    <property type="entry name" value="Acyl-CoA N-acyltransferases (Nat)"/>
    <property type="match status" value="1"/>
</dbReference>
<keyword evidence="3" id="KW-1185">Reference proteome</keyword>
<comment type="caution">
    <text evidence="2">The sequence shown here is derived from an EMBL/GenBank/DDBJ whole genome shotgun (WGS) entry which is preliminary data.</text>
</comment>
<dbReference type="Proteomes" id="UP000005017">
    <property type="component" value="Unassembled WGS sequence"/>
</dbReference>
<dbReference type="PANTHER" id="PTHR37817:SF1">
    <property type="entry name" value="N-ACETYLTRANSFERASE EIS"/>
    <property type="match status" value="1"/>
</dbReference>
<dbReference type="GO" id="GO:0034069">
    <property type="term" value="F:aminoglycoside N-acetyltransferase activity"/>
    <property type="evidence" value="ECO:0007669"/>
    <property type="project" value="TreeGrafter"/>
</dbReference>
<dbReference type="Gene3D" id="3.40.630.30">
    <property type="match status" value="2"/>
</dbReference>
<accession>D2MPN9</accession>
<protein>
    <submittedName>
        <fullName evidence="2">Acetyltransferase, GNAT family</fullName>
    </submittedName>
</protein>
<dbReference type="PANTHER" id="PTHR37817">
    <property type="entry name" value="N-ACETYLTRANSFERASE EIS"/>
    <property type="match status" value="1"/>
</dbReference>
<evidence type="ECO:0000313" key="3">
    <source>
        <dbReference type="Proteomes" id="UP000005017"/>
    </source>
</evidence>
<reference evidence="3" key="1">
    <citation type="submission" date="2009-12" db="EMBL/GenBank/DDBJ databases">
        <title>Sequence of Clostridiales genomosp. BVAB3 str. UPII9-5.</title>
        <authorList>
            <person name="Madupu R."/>
            <person name="Durkin A.S."/>
            <person name="Torralba M."/>
            <person name="Methe B."/>
            <person name="Sutton G.G."/>
            <person name="Strausberg R.L."/>
            <person name="Nelson K.E."/>
        </authorList>
    </citation>
    <scope>NUCLEOTIDE SEQUENCE [LARGE SCALE GENOMIC DNA]</scope>
    <source>
        <strain evidence="3">W1219</strain>
    </source>
</reference>
<dbReference type="PROSITE" id="PS51186">
    <property type="entry name" value="GNAT"/>
    <property type="match status" value="1"/>
</dbReference>
<dbReference type="eggNOG" id="COG4552">
    <property type="taxonomic scope" value="Bacteria"/>
</dbReference>
<dbReference type="RefSeq" id="WP_006627352.1">
    <property type="nucleotide sequence ID" value="NZ_ADFR01000013.1"/>
</dbReference>
<evidence type="ECO:0000259" key="1">
    <source>
        <dbReference type="PROSITE" id="PS51186"/>
    </source>
</evidence>
<dbReference type="CDD" id="cd04301">
    <property type="entry name" value="NAT_SF"/>
    <property type="match status" value="1"/>
</dbReference>
<dbReference type="OrthoDB" id="9804948at2"/>
<feature type="domain" description="N-acetyltransferase" evidence="1">
    <location>
        <begin position="1"/>
        <end position="139"/>
    </location>
</feature>
<organism evidence="2 3">
    <name type="scientific">Bulleidia extructa W1219</name>
    <dbReference type="NCBI Taxonomy" id="679192"/>
    <lineage>
        <taxon>Bacteria</taxon>
        <taxon>Bacillati</taxon>
        <taxon>Bacillota</taxon>
        <taxon>Erysipelotrichia</taxon>
        <taxon>Erysipelotrichales</taxon>
        <taxon>Erysipelotrichaceae</taxon>
        <taxon>Bulleidia</taxon>
    </lineage>
</organism>
<dbReference type="STRING" id="679192.HMPREF9013_1164"/>
<gene>
    <name evidence="2" type="ORF">HMPREF9013_1164</name>
</gene>
<dbReference type="InterPro" id="IPR000182">
    <property type="entry name" value="GNAT_dom"/>
</dbReference>
<dbReference type="InterPro" id="IPR051554">
    <property type="entry name" value="Acetyltransferase_Eis"/>
</dbReference>
<dbReference type="EMBL" id="ADFR01000013">
    <property type="protein sequence ID" value="EFC05459.1"/>
    <property type="molecule type" value="Genomic_DNA"/>
</dbReference>
<name>D2MPN9_9FIRM</name>
<dbReference type="InterPro" id="IPR016181">
    <property type="entry name" value="Acyl_CoA_acyltransferase"/>
</dbReference>
<dbReference type="AlphaFoldDB" id="D2MPN9"/>
<sequence>MVQRALPSQAGEIKQLWKLCFKPVDSRYTEYYFKHLFRPEHCYVIVVDGKVVSSLIRAPHNLVLHGQVLRTSMILGVCTHPNHRHRGYMKQLMKITLDACEHSELITLIQADRPKLYAIYGFEMVYRRLAFRIQAKDLPRTNGFGLNYNPEALDLLKVYSVFIRRFNGFYARDLIYFVKYRKEIIAQGGKIVAYYDGKDQIQGYASLLPNGKKQLRIEEMVYLDANSLIKLMNAAAKENPNLILEVSEAEDLSVAFPKAKKAIYDSTMVRLNHPILFSKLYGHKVETVQEAFGLDDRPLNLNEFA</sequence>
<keyword evidence="2" id="KW-0808">Transferase</keyword>
<dbReference type="GO" id="GO:0030649">
    <property type="term" value="P:aminoglycoside antibiotic catabolic process"/>
    <property type="evidence" value="ECO:0007669"/>
    <property type="project" value="TreeGrafter"/>
</dbReference>
<proteinExistence type="predicted"/>